<evidence type="ECO:0000313" key="1">
    <source>
        <dbReference type="EMBL" id="SVD06053.1"/>
    </source>
</evidence>
<gene>
    <name evidence="1" type="ORF">METZ01_LOCUS358907</name>
</gene>
<name>A0A382S831_9ZZZZ</name>
<dbReference type="EMBL" id="UINC01127134">
    <property type="protein sequence ID" value="SVD06053.1"/>
    <property type="molecule type" value="Genomic_DNA"/>
</dbReference>
<proteinExistence type="predicted"/>
<protein>
    <submittedName>
        <fullName evidence="1">Uncharacterized protein</fullName>
    </submittedName>
</protein>
<organism evidence="1">
    <name type="scientific">marine metagenome</name>
    <dbReference type="NCBI Taxonomy" id="408172"/>
    <lineage>
        <taxon>unclassified sequences</taxon>
        <taxon>metagenomes</taxon>
        <taxon>ecological metagenomes</taxon>
    </lineage>
</organism>
<reference evidence="1" key="1">
    <citation type="submission" date="2018-05" db="EMBL/GenBank/DDBJ databases">
        <authorList>
            <person name="Lanie J.A."/>
            <person name="Ng W.-L."/>
            <person name="Kazmierczak K.M."/>
            <person name="Andrzejewski T.M."/>
            <person name="Davidsen T.M."/>
            <person name="Wayne K.J."/>
            <person name="Tettelin H."/>
            <person name="Glass J.I."/>
            <person name="Rusch D."/>
            <person name="Podicherti R."/>
            <person name="Tsui H.-C.T."/>
            <person name="Winkler M.E."/>
        </authorList>
    </citation>
    <scope>NUCLEOTIDE SEQUENCE</scope>
</reference>
<accession>A0A382S831</accession>
<sequence>MSGRASFDGRLHYSELVKIIRILKEGLEDIASDDSSEGELAVEILQSMEDICKRSNRADIRNLPKLLNTYGEWNGRLPTR</sequence>
<dbReference type="AlphaFoldDB" id="A0A382S831"/>